<proteinExistence type="predicted"/>
<dbReference type="Proteomes" id="UP001055868">
    <property type="component" value="Chromosome"/>
</dbReference>
<evidence type="ECO:0000313" key="1">
    <source>
        <dbReference type="EMBL" id="UQN31332.1"/>
    </source>
</evidence>
<name>A0ABY4N9X7_9MICO</name>
<accession>A0ABY4N9X7</accession>
<gene>
    <name evidence="1" type="ORF">M4486_08635</name>
</gene>
<keyword evidence="2" id="KW-1185">Reference proteome</keyword>
<organism evidence="1 2">
    <name type="scientific">Brachybacterium kimchii</name>
    <dbReference type="NCBI Taxonomy" id="2942909"/>
    <lineage>
        <taxon>Bacteria</taxon>
        <taxon>Bacillati</taxon>
        <taxon>Actinomycetota</taxon>
        <taxon>Actinomycetes</taxon>
        <taxon>Micrococcales</taxon>
        <taxon>Dermabacteraceae</taxon>
        <taxon>Brachybacterium</taxon>
    </lineage>
</organism>
<dbReference type="RefSeq" id="WP_249480758.1">
    <property type="nucleotide sequence ID" value="NZ_CP097218.1"/>
</dbReference>
<sequence>MDRPRGTDSFSWLYRTGFRTSYILLHIMGPATLDAAIDPRARRKREYLRRRELHRQWRESRRTDERTDQQEGTSA</sequence>
<dbReference type="EMBL" id="CP097218">
    <property type="protein sequence ID" value="UQN31332.1"/>
    <property type="molecule type" value="Genomic_DNA"/>
</dbReference>
<protein>
    <submittedName>
        <fullName evidence="1">Uncharacterized protein</fullName>
    </submittedName>
</protein>
<reference evidence="1" key="1">
    <citation type="submission" date="2022-05" db="EMBL/GenBank/DDBJ databases">
        <title>Genomic analysis of Brachybacterium sp. CBA3104.</title>
        <authorList>
            <person name="Roh S.W."/>
            <person name="Kim Y.B."/>
            <person name="Kim Y."/>
        </authorList>
    </citation>
    <scope>NUCLEOTIDE SEQUENCE</scope>
    <source>
        <strain evidence="1">CBA3104</strain>
    </source>
</reference>
<evidence type="ECO:0000313" key="2">
    <source>
        <dbReference type="Proteomes" id="UP001055868"/>
    </source>
</evidence>